<sequence>MGNIPIKPLVDSIKTHGPKVGKFVKDNWQVLGTGITLATKAGKKINDHNNNKKESKQKQGKIPYRKVRFIQYKTEILHDLGNKKRSELFQYKLEVSQFIQQINNEEQNEVILKKPLHTKRVSDWNEILIQIEDKMKTKDYQEYLMIYNNPTHKSPYFEGFDVHLDKFNTLVNKENTQLLYKFLQLNTGRSIEEIKRDFA</sequence>
<protein>
    <submittedName>
        <fullName evidence="1">Uncharacterized protein</fullName>
    </submittedName>
</protein>
<dbReference type="EMBL" id="JAGVRK010000001">
    <property type="protein sequence ID" value="MBS2967794.1"/>
    <property type="molecule type" value="Genomic_DNA"/>
</dbReference>
<gene>
    <name evidence="1" type="ORF">J9317_03265</name>
</gene>
<organism evidence="1 2">
    <name type="scientific">Metabacillus flavus</name>
    <dbReference type="NCBI Taxonomy" id="2823519"/>
    <lineage>
        <taxon>Bacteria</taxon>
        <taxon>Bacillati</taxon>
        <taxon>Bacillota</taxon>
        <taxon>Bacilli</taxon>
        <taxon>Bacillales</taxon>
        <taxon>Bacillaceae</taxon>
        <taxon>Metabacillus</taxon>
    </lineage>
</organism>
<proteinExistence type="predicted"/>
<name>A0ABS5LAQ1_9BACI</name>
<reference evidence="1 2" key="1">
    <citation type="submission" date="2021-04" db="EMBL/GenBank/DDBJ databases">
        <title>Metabacillus sp. strain KIGAM252 whole genome sequence.</title>
        <authorList>
            <person name="Seo M.-J."/>
            <person name="Cho E.-S."/>
            <person name="Hwang C.Y."/>
            <person name="Yoon D.J."/>
        </authorList>
    </citation>
    <scope>NUCLEOTIDE SEQUENCE [LARGE SCALE GENOMIC DNA]</scope>
    <source>
        <strain evidence="1 2">KIGAM252</strain>
    </source>
</reference>
<evidence type="ECO:0000313" key="2">
    <source>
        <dbReference type="Proteomes" id="UP000682403"/>
    </source>
</evidence>
<comment type="caution">
    <text evidence="1">The sequence shown here is derived from an EMBL/GenBank/DDBJ whole genome shotgun (WGS) entry which is preliminary data.</text>
</comment>
<dbReference type="Proteomes" id="UP000682403">
    <property type="component" value="Unassembled WGS sequence"/>
</dbReference>
<evidence type="ECO:0000313" key="1">
    <source>
        <dbReference type="EMBL" id="MBS2967794.1"/>
    </source>
</evidence>
<keyword evidence="2" id="KW-1185">Reference proteome</keyword>
<accession>A0ABS5LAQ1</accession>
<dbReference type="RefSeq" id="WP_211556460.1">
    <property type="nucleotide sequence ID" value="NZ_JAGVRK010000001.1"/>
</dbReference>